<dbReference type="Pfam" id="PF02661">
    <property type="entry name" value="Fic"/>
    <property type="match status" value="1"/>
</dbReference>
<dbReference type="Proteomes" id="UP000232227">
    <property type="component" value="Chromosome"/>
</dbReference>
<dbReference type="PANTHER" id="PTHR13504">
    <property type="entry name" value="FIDO DOMAIN-CONTAINING PROTEIN DDB_G0283145"/>
    <property type="match status" value="1"/>
</dbReference>
<dbReference type="SUPFAM" id="SSF140931">
    <property type="entry name" value="Fic-like"/>
    <property type="match status" value="1"/>
</dbReference>
<feature type="active site" evidence="1">
    <location>
        <position position="120"/>
    </location>
</feature>
<dbReference type="InterPro" id="IPR003812">
    <property type="entry name" value="Fido"/>
</dbReference>
<dbReference type="Gene3D" id="1.10.3290.10">
    <property type="entry name" value="Fido-like domain"/>
    <property type="match status" value="1"/>
</dbReference>
<dbReference type="KEGG" id="mlac:CP520_03665"/>
<dbReference type="AlphaFoldDB" id="A0A291IT18"/>
<keyword evidence="4" id="KW-1185">Reference proteome</keyword>
<sequence length="249" mass="29408">MIEIYNFKKAVNVLFKENKIDDWMNQISLYNKTLLTRLNCEPYMSHSFKALKANGSQNIGLIRTTNLSKGFVNFMSPELLKKNLDIINKRITKVLSSNKLSLEEKINEIILYHLNFEFIHPFVEGNGRTGRLIMDQQLFSLNLPSINYQWLGNTYVQYLTVISDVLDQHQYLYGENLFQSVPSTFLQFSWWELKKEKERLNKEGLKFEALNKLNIDKIVTKVFENNDLIDKEYEAKQRTLKDEDLIKTY</sequence>
<organism evidence="3 4">
    <name type="scientific">Mesoplasma lactucae ATCC 49193</name>
    <dbReference type="NCBI Taxonomy" id="81460"/>
    <lineage>
        <taxon>Bacteria</taxon>
        <taxon>Bacillati</taxon>
        <taxon>Mycoplasmatota</taxon>
        <taxon>Mollicutes</taxon>
        <taxon>Entomoplasmatales</taxon>
        <taxon>Entomoplasmataceae</taxon>
        <taxon>Mesoplasma</taxon>
    </lineage>
</organism>
<evidence type="ECO:0000313" key="3">
    <source>
        <dbReference type="EMBL" id="ATG97837.1"/>
    </source>
</evidence>
<dbReference type="PANTHER" id="PTHR13504:SF38">
    <property type="entry name" value="FIDO DOMAIN-CONTAINING PROTEIN"/>
    <property type="match status" value="1"/>
</dbReference>
<name>A0A291IT18_9MOLU</name>
<dbReference type="EMBL" id="CP023668">
    <property type="protein sequence ID" value="ATG97837.1"/>
    <property type="molecule type" value="Genomic_DNA"/>
</dbReference>
<evidence type="ECO:0000313" key="4">
    <source>
        <dbReference type="Proteomes" id="UP000232227"/>
    </source>
</evidence>
<proteinExistence type="predicted"/>
<reference evidence="3 4" key="1">
    <citation type="submission" date="2017-09" db="EMBL/GenBank/DDBJ databases">
        <title>SPAdes assembly of the Mesoplasma lactucae genome.</title>
        <authorList>
            <person name="Knight T.F."/>
            <person name="Rubinstein R."/>
            <person name="Citino T."/>
        </authorList>
    </citation>
    <scope>NUCLEOTIDE SEQUENCE [LARGE SCALE GENOMIC DNA]</scope>
    <source>
        <strain evidence="3 4">831-C4</strain>
    </source>
</reference>
<accession>A0A291IT18</accession>
<protein>
    <recommendedName>
        <fullName evidence="2">Fido domain-containing protein</fullName>
    </recommendedName>
</protein>
<evidence type="ECO:0000259" key="2">
    <source>
        <dbReference type="PROSITE" id="PS51459"/>
    </source>
</evidence>
<dbReference type="PROSITE" id="PS51459">
    <property type="entry name" value="FIDO"/>
    <property type="match status" value="1"/>
</dbReference>
<evidence type="ECO:0000256" key="1">
    <source>
        <dbReference type="PIRSR" id="PIRSR640198-1"/>
    </source>
</evidence>
<dbReference type="InterPro" id="IPR036597">
    <property type="entry name" value="Fido-like_dom_sf"/>
</dbReference>
<feature type="domain" description="Fido" evidence="2">
    <location>
        <begin position="35"/>
        <end position="180"/>
    </location>
</feature>
<dbReference type="InterPro" id="IPR040198">
    <property type="entry name" value="Fido_containing"/>
</dbReference>
<gene>
    <name evidence="3" type="ORF">CP520_03665</name>
</gene>